<gene>
    <name evidence="2" type="ORF">OKA04_04215</name>
</gene>
<proteinExistence type="predicted"/>
<protein>
    <submittedName>
        <fullName evidence="2">Uncharacterized protein</fullName>
    </submittedName>
</protein>
<name>A0ABT3FKQ4_9BACT</name>
<feature type="transmembrane region" description="Helical" evidence="1">
    <location>
        <begin position="21"/>
        <end position="46"/>
    </location>
</feature>
<keyword evidence="1" id="KW-0812">Transmembrane</keyword>
<comment type="caution">
    <text evidence="2">The sequence shown here is derived from an EMBL/GenBank/DDBJ whole genome shotgun (WGS) entry which is preliminary data.</text>
</comment>
<dbReference type="EMBL" id="JAPDDS010000002">
    <property type="protein sequence ID" value="MCW1883919.1"/>
    <property type="molecule type" value="Genomic_DNA"/>
</dbReference>
<evidence type="ECO:0000313" key="2">
    <source>
        <dbReference type="EMBL" id="MCW1883919.1"/>
    </source>
</evidence>
<feature type="transmembrane region" description="Helical" evidence="1">
    <location>
        <begin position="66"/>
        <end position="87"/>
    </location>
</feature>
<dbReference type="Proteomes" id="UP001207930">
    <property type="component" value="Unassembled WGS sequence"/>
</dbReference>
<keyword evidence="1" id="KW-1133">Transmembrane helix</keyword>
<sequence>MNPSATRTNEQRWFWRTVGCTAGLCLGMVTWAISSYLTQAFIQEIIMSSDLPDPDYMREKATPIRVLTWTTGGLFLTFGPGLLFCFTKWLLAIRRRRAIEAAYFGVPPAR</sequence>
<reference evidence="2 3" key="1">
    <citation type="submission" date="2022-10" db="EMBL/GenBank/DDBJ databases">
        <title>Luteolibacter flavescens strain MCCC 1K03193, whole genome shotgun sequencing project.</title>
        <authorList>
            <person name="Zhao G."/>
            <person name="Shen L."/>
        </authorList>
    </citation>
    <scope>NUCLEOTIDE SEQUENCE [LARGE SCALE GENOMIC DNA]</scope>
    <source>
        <strain evidence="2 3">MCCC 1K03193</strain>
    </source>
</reference>
<keyword evidence="3" id="KW-1185">Reference proteome</keyword>
<evidence type="ECO:0000256" key="1">
    <source>
        <dbReference type="SAM" id="Phobius"/>
    </source>
</evidence>
<dbReference type="RefSeq" id="WP_264499880.1">
    <property type="nucleotide sequence ID" value="NZ_JAPDDS010000002.1"/>
</dbReference>
<accession>A0ABT3FKQ4</accession>
<organism evidence="2 3">
    <name type="scientific">Luteolibacter flavescens</name>
    <dbReference type="NCBI Taxonomy" id="1859460"/>
    <lineage>
        <taxon>Bacteria</taxon>
        <taxon>Pseudomonadati</taxon>
        <taxon>Verrucomicrobiota</taxon>
        <taxon>Verrucomicrobiia</taxon>
        <taxon>Verrucomicrobiales</taxon>
        <taxon>Verrucomicrobiaceae</taxon>
        <taxon>Luteolibacter</taxon>
    </lineage>
</organism>
<keyword evidence="1" id="KW-0472">Membrane</keyword>
<evidence type="ECO:0000313" key="3">
    <source>
        <dbReference type="Proteomes" id="UP001207930"/>
    </source>
</evidence>